<evidence type="ECO:0000313" key="1">
    <source>
        <dbReference type="EMBL" id="SEH02141.1"/>
    </source>
</evidence>
<proteinExistence type="predicted"/>
<name>A0A1H6EYH9_9ACTN</name>
<dbReference type="RefSeq" id="WP_103963203.1">
    <property type="nucleotide sequence ID" value="NZ_FNVT01000024.1"/>
</dbReference>
<reference evidence="1 2" key="1">
    <citation type="submission" date="2016-10" db="EMBL/GenBank/DDBJ databases">
        <authorList>
            <person name="de Groot N.N."/>
        </authorList>
    </citation>
    <scope>NUCLEOTIDE SEQUENCE [LARGE SCALE GENOMIC DNA]</scope>
    <source>
        <strain evidence="1 2">CGMCC 4.7037</strain>
    </source>
</reference>
<gene>
    <name evidence="1" type="ORF">SAMN05444920_12476</name>
</gene>
<dbReference type="AlphaFoldDB" id="A0A1H6EYH9"/>
<evidence type="ECO:0000313" key="2">
    <source>
        <dbReference type="Proteomes" id="UP000236732"/>
    </source>
</evidence>
<accession>A0A1H6EYH9</accession>
<dbReference type="EMBL" id="FNVT01000024">
    <property type="protein sequence ID" value="SEH02141.1"/>
    <property type="molecule type" value="Genomic_DNA"/>
</dbReference>
<dbReference type="Proteomes" id="UP000236732">
    <property type="component" value="Unassembled WGS sequence"/>
</dbReference>
<sequence length="97" mass="10947">MTDYALGEVQTRDAPVTRHAVVDAKPSTWTHAICSAEPRVWVHEIAGDLIPFPGAMGEEFACRECIDLVVKAMSAEPPPPVTHPIPEWLRDFLRRWR</sequence>
<organism evidence="1 2">
    <name type="scientific">Nonomuraea solani</name>
    <dbReference type="NCBI Taxonomy" id="1144553"/>
    <lineage>
        <taxon>Bacteria</taxon>
        <taxon>Bacillati</taxon>
        <taxon>Actinomycetota</taxon>
        <taxon>Actinomycetes</taxon>
        <taxon>Streptosporangiales</taxon>
        <taxon>Streptosporangiaceae</taxon>
        <taxon>Nonomuraea</taxon>
    </lineage>
</organism>
<keyword evidence="2" id="KW-1185">Reference proteome</keyword>
<protein>
    <submittedName>
        <fullName evidence="1">Uncharacterized protein</fullName>
    </submittedName>
</protein>